<dbReference type="EMBL" id="LXQA010157870">
    <property type="protein sequence ID" value="MCI27195.1"/>
    <property type="molecule type" value="Genomic_DNA"/>
</dbReference>
<feature type="non-terminal residue" evidence="1">
    <location>
        <position position="1"/>
    </location>
</feature>
<sequence length="35" mass="3849">SVVLHISSKSGGLKSMVKLSSHFQLEHIAYSSDYI</sequence>
<name>A0A392QVB4_9FABA</name>
<evidence type="ECO:0000313" key="2">
    <source>
        <dbReference type="Proteomes" id="UP000265520"/>
    </source>
</evidence>
<evidence type="ECO:0000313" key="1">
    <source>
        <dbReference type="EMBL" id="MCI27195.1"/>
    </source>
</evidence>
<dbReference type="AlphaFoldDB" id="A0A392QVB4"/>
<reference evidence="1 2" key="1">
    <citation type="journal article" date="2018" name="Front. Plant Sci.">
        <title>Red Clover (Trifolium pratense) and Zigzag Clover (T. medium) - A Picture of Genomic Similarities and Differences.</title>
        <authorList>
            <person name="Dluhosova J."/>
            <person name="Istvanek J."/>
            <person name="Nedelnik J."/>
            <person name="Repkova J."/>
        </authorList>
    </citation>
    <scope>NUCLEOTIDE SEQUENCE [LARGE SCALE GENOMIC DNA]</scope>
    <source>
        <strain evidence="2">cv. 10/8</strain>
        <tissue evidence="1">Leaf</tissue>
    </source>
</reference>
<comment type="caution">
    <text evidence="1">The sequence shown here is derived from an EMBL/GenBank/DDBJ whole genome shotgun (WGS) entry which is preliminary data.</text>
</comment>
<dbReference type="Proteomes" id="UP000265520">
    <property type="component" value="Unassembled WGS sequence"/>
</dbReference>
<proteinExistence type="predicted"/>
<protein>
    <submittedName>
        <fullName evidence="1">Uncharacterized protein</fullName>
    </submittedName>
</protein>
<accession>A0A392QVB4</accession>
<organism evidence="1 2">
    <name type="scientific">Trifolium medium</name>
    <dbReference type="NCBI Taxonomy" id="97028"/>
    <lineage>
        <taxon>Eukaryota</taxon>
        <taxon>Viridiplantae</taxon>
        <taxon>Streptophyta</taxon>
        <taxon>Embryophyta</taxon>
        <taxon>Tracheophyta</taxon>
        <taxon>Spermatophyta</taxon>
        <taxon>Magnoliopsida</taxon>
        <taxon>eudicotyledons</taxon>
        <taxon>Gunneridae</taxon>
        <taxon>Pentapetalae</taxon>
        <taxon>rosids</taxon>
        <taxon>fabids</taxon>
        <taxon>Fabales</taxon>
        <taxon>Fabaceae</taxon>
        <taxon>Papilionoideae</taxon>
        <taxon>50 kb inversion clade</taxon>
        <taxon>NPAAA clade</taxon>
        <taxon>Hologalegina</taxon>
        <taxon>IRL clade</taxon>
        <taxon>Trifolieae</taxon>
        <taxon>Trifolium</taxon>
    </lineage>
</organism>
<keyword evidence="2" id="KW-1185">Reference proteome</keyword>